<comment type="pathway">
    <text evidence="2">Amino-acid biosynthesis; L-tryptophan biosynthesis; L-tryptophan from chorismate: step 5/5.</text>
</comment>
<evidence type="ECO:0000256" key="5">
    <source>
        <dbReference type="ARBA" id="ARBA00022822"/>
    </source>
</evidence>
<dbReference type="GO" id="GO:0005737">
    <property type="term" value="C:cytoplasm"/>
    <property type="evidence" value="ECO:0007669"/>
    <property type="project" value="TreeGrafter"/>
</dbReference>
<protein>
    <recommendedName>
        <fullName evidence="3">tryptophan synthase</fullName>
        <ecNumber evidence="3">4.2.1.20</ecNumber>
    </recommendedName>
</protein>
<evidence type="ECO:0000256" key="9">
    <source>
        <dbReference type="ARBA" id="ARBA00049047"/>
    </source>
</evidence>
<evidence type="ECO:0000256" key="8">
    <source>
        <dbReference type="ARBA" id="ARBA00023239"/>
    </source>
</evidence>
<evidence type="ECO:0000256" key="4">
    <source>
        <dbReference type="ARBA" id="ARBA00022605"/>
    </source>
</evidence>
<keyword evidence="7" id="KW-0057">Aromatic amino acid biosynthesis</keyword>
<evidence type="ECO:0000313" key="12">
    <source>
        <dbReference type="Proteomes" id="UP000274822"/>
    </source>
</evidence>
<accession>A0A433QFG7</accession>
<dbReference type="InterPro" id="IPR001926">
    <property type="entry name" value="TrpB-like_PALP"/>
</dbReference>
<organism evidence="11 12">
    <name type="scientific">Jimgerdemannia flammicorona</name>
    <dbReference type="NCBI Taxonomy" id="994334"/>
    <lineage>
        <taxon>Eukaryota</taxon>
        <taxon>Fungi</taxon>
        <taxon>Fungi incertae sedis</taxon>
        <taxon>Mucoromycota</taxon>
        <taxon>Mucoromycotina</taxon>
        <taxon>Endogonomycetes</taxon>
        <taxon>Endogonales</taxon>
        <taxon>Endogonaceae</taxon>
        <taxon>Jimgerdemannia</taxon>
    </lineage>
</organism>
<dbReference type="Gene3D" id="3.40.50.1100">
    <property type="match status" value="2"/>
</dbReference>
<sequence>MSTGDSIARSDSYPSELNFVCFQSPSRIFETTRPSLSYVPPCGRNSSSYYKYMGHPSTLVLAECLTADASTLSSKFYNDIRNWQRLTHKTEGGACIWLKREGLDHTGAHQIGNAILLAKHLYKRRIIPETSADQHGVATATTCAKLGVPCIVYMATEDMQRCYAQMLRR</sequence>
<dbReference type="GO" id="GO:0004834">
    <property type="term" value="F:tryptophan synthase activity"/>
    <property type="evidence" value="ECO:0007669"/>
    <property type="project" value="UniProtKB-EC"/>
</dbReference>
<dbReference type="EC" id="4.2.1.20" evidence="3"/>
<dbReference type="SUPFAM" id="SSF53686">
    <property type="entry name" value="Tryptophan synthase beta subunit-like PLP-dependent enzymes"/>
    <property type="match status" value="1"/>
</dbReference>
<comment type="catalytic activity">
    <reaction evidence="9">
        <text>(1S,2R)-1-C-(indol-3-yl)glycerol 3-phosphate + L-serine = D-glyceraldehyde 3-phosphate + L-tryptophan + H2O</text>
        <dbReference type="Rhea" id="RHEA:10532"/>
        <dbReference type="ChEBI" id="CHEBI:15377"/>
        <dbReference type="ChEBI" id="CHEBI:33384"/>
        <dbReference type="ChEBI" id="CHEBI:57912"/>
        <dbReference type="ChEBI" id="CHEBI:58866"/>
        <dbReference type="ChEBI" id="CHEBI:59776"/>
        <dbReference type="EC" id="4.2.1.20"/>
    </reaction>
</comment>
<dbReference type="EMBL" id="RBNJ01006462">
    <property type="protein sequence ID" value="RUS28565.1"/>
    <property type="molecule type" value="Genomic_DNA"/>
</dbReference>
<dbReference type="Pfam" id="PF00291">
    <property type="entry name" value="PALP"/>
    <property type="match status" value="1"/>
</dbReference>
<keyword evidence="8" id="KW-0456">Lyase</keyword>
<dbReference type="InterPro" id="IPR036052">
    <property type="entry name" value="TrpB-like_PALP_sf"/>
</dbReference>
<evidence type="ECO:0000256" key="1">
    <source>
        <dbReference type="ARBA" id="ARBA00001933"/>
    </source>
</evidence>
<feature type="domain" description="Tryptophan synthase beta chain-like PALP" evidence="10">
    <location>
        <begin position="84"/>
        <end position="156"/>
    </location>
</feature>
<reference evidence="11 12" key="1">
    <citation type="journal article" date="2018" name="New Phytol.">
        <title>Phylogenomics of Endogonaceae and evolution of mycorrhizas within Mucoromycota.</title>
        <authorList>
            <person name="Chang Y."/>
            <person name="Desiro A."/>
            <person name="Na H."/>
            <person name="Sandor L."/>
            <person name="Lipzen A."/>
            <person name="Clum A."/>
            <person name="Barry K."/>
            <person name="Grigoriev I.V."/>
            <person name="Martin F.M."/>
            <person name="Stajich J.E."/>
            <person name="Smith M.E."/>
            <person name="Bonito G."/>
            <person name="Spatafora J.W."/>
        </authorList>
    </citation>
    <scope>NUCLEOTIDE SEQUENCE [LARGE SCALE GENOMIC DNA]</scope>
    <source>
        <strain evidence="11 12">AD002</strain>
    </source>
</reference>
<keyword evidence="4" id="KW-0028">Amino-acid biosynthesis</keyword>
<keyword evidence="5" id="KW-0822">Tryptophan biosynthesis</keyword>
<evidence type="ECO:0000256" key="7">
    <source>
        <dbReference type="ARBA" id="ARBA00023141"/>
    </source>
</evidence>
<dbReference type="Proteomes" id="UP000274822">
    <property type="component" value="Unassembled WGS sequence"/>
</dbReference>
<dbReference type="PANTHER" id="PTHR48077">
    <property type="entry name" value="TRYPTOPHAN SYNTHASE-RELATED"/>
    <property type="match status" value="1"/>
</dbReference>
<dbReference type="PANTHER" id="PTHR48077:SF3">
    <property type="entry name" value="TRYPTOPHAN SYNTHASE"/>
    <property type="match status" value="1"/>
</dbReference>
<evidence type="ECO:0000256" key="3">
    <source>
        <dbReference type="ARBA" id="ARBA00012043"/>
    </source>
</evidence>
<keyword evidence="6" id="KW-0663">Pyridoxal phosphate</keyword>
<comment type="cofactor">
    <cofactor evidence="1">
        <name>pyridoxal 5'-phosphate</name>
        <dbReference type="ChEBI" id="CHEBI:597326"/>
    </cofactor>
</comment>
<dbReference type="InterPro" id="IPR023026">
    <property type="entry name" value="Trp_synth_beta/beta-like"/>
</dbReference>
<comment type="caution">
    <text evidence="11">The sequence shown here is derived from an EMBL/GenBank/DDBJ whole genome shotgun (WGS) entry which is preliminary data.</text>
</comment>
<evidence type="ECO:0000259" key="10">
    <source>
        <dbReference type="Pfam" id="PF00291"/>
    </source>
</evidence>
<evidence type="ECO:0000313" key="11">
    <source>
        <dbReference type="EMBL" id="RUS28565.1"/>
    </source>
</evidence>
<proteinExistence type="predicted"/>
<dbReference type="AlphaFoldDB" id="A0A433QFG7"/>
<keyword evidence="12" id="KW-1185">Reference proteome</keyword>
<gene>
    <name evidence="11" type="ORF">BC938DRAFT_481738</name>
</gene>
<name>A0A433QFG7_9FUNG</name>
<evidence type="ECO:0000256" key="2">
    <source>
        <dbReference type="ARBA" id="ARBA00004733"/>
    </source>
</evidence>
<evidence type="ECO:0000256" key="6">
    <source>
        <dbReference type="ARBA" id="ARBA00022898"/>
    </source>
</evidence>